<feature type="signal peptide" evidence="2">
    <location>
        <begin position="1"/>
        <end position="16"/>
    </location>
</feature>
<feature type="repeat" description="ANK" evidence="1">
    <location>
        <begin position="303"/>
        <end position="335"/>
    </location>
</feature>
<dbReference type="Pfam" id="PF12796">
    <property type="entry name" value="Ank_2"/>
    <property type="match status" value="3"/>
</dbReference>
<keyword evidence="1" id="KW-0040">ANK repeat</keyword>
<feature type="repeat" description="ANK" evidence="1">
    <location>
        <begin position="86"/>
        <end position="118"/>
    </location>
</feature>
<dbReference type="InterPro" id="IPR036770">
    <property type="entry name" value="Ankyrin_rpt-contain_sf"/>
</dbReference>
<name>A0A266QBP5_9GAMM</name>
<feature type="repeat" description="ANK" evidence="1">
    <location>
        <begin position="218"/>
        <end position="250"/>
    </location>
</feature>
<evidence type="ECO:0000256" key="1">
    <source>
        <dbReference type="PROSITE-ProRule" id="PRU00023"/>
    </source>
</evidence>
<protein>
    <submittedName>
        <fullName evidence="3">Uncharacterized protein</fullName>
    </submittedName>
</protein>
<proteinExistence type="predicted"/>
<reference evidence="4" key="1">
    <citation type="submission" date="2017-05" db="EMBL/GenBank/DDBJ databases">
        <authorList>
            <person name="Barney B.M."/>
        </authorList>
    </citation>
    <scope>NUCLEOTIDE SEQUENCE [LARGE SCALE GENOMIC DNA]</scope>
    <source>
        <strain evidence="4">PSBB022</strain>
    </source>
</reference>
<gene>
    <name evidence="3" type="ORF">CBP51_10050</name>
</gene>
<feature type="repeat" description="ANK" evidence="1">
    <location>
        <begin position="119"/>
        <end position="151"/>
    </location>
</feature>
<accession>A0A266QBP5</accession>
<evidence type="ECO:0000313" key="4">
    <source>
        <dbReference type="Proteomes" id="UP000216101"/>
    </source>
</evidence>
<feature type="repeat" description="ANK" evidence="1">
    <location>
        <begin position="152"/>
        <end position="184"/>
    </location>
</feature>
<evidence type="ECO:0000256" key="2">
    <source>
        <dbReference type="SAM" id="SignalP"/>
    </source>
</evidence>
<dbReference type="Proteomes" id="UP000216101">
    <property type="component" value="Unassembled WGS sequence"/>
</dbReference>
<dbReference type="InterPro" id="IPR002110">
    <property type="entry name" value="Ankyrin_rpt"/>
</dbReference>
<dbReference type="PROSITE" id="PS50297">
    <property type="entry name" value="ANK_REP_REGION"/>
    <property type="match status" value="4"/>
</dbReference>
<evidence type="ECO:0000313" key="3">
    <source>
        <dbReference type="EMBL" id="OZY87298.1"/>
    </source>
</evidence>
<dbReference type="PROSITE" id="PS50088">
    <property type="entry name" value="ANK_REPEAT"/>
    <property type="match status" value="8"/>
</dbReference>
<dbReference type="PANTHER" id="PTHR24118">
    <property type="entry name" value="POTE ANKYRIN DOMAIN"/>
    <property type="match status" value="1"/>
</dbReference>
<dbReference type="AlphaFoldDB" id="A0A266QBP5"/>
<dbReference type="EMBL" id="NHNI01000001">
    <property type="protein sequence ID" value="OZY87298.1"/>
    <property type="molecule type" value="Genomic_DNA"/>
</dbReference>
<dbReference type="SMART" id="SM00248">
    <property type="entry name" value="ANK"/>
    <property type="match status" value="10"/>
</dbReference>
<keyword evidence="4" id="KW-1185">Reference proteome</keyword>
<dbReference type="SUPFAM" id="SSF48403">
    <property type="entry name" value="Ankyrin repeat"/>
    <property type="match status" value="1"/>
</dbReference>
<feature type="repeat" description="ANK" evidence="1">
    <location>
        <begin position="185"/>
        <end position="217"/>
    </location>
</feature>
<organism evidence="3 4">
    <name type="scientific">Cellvibrio mixtus</name>
    <dbReference type="NCBI Taxonomy" id="39650"/>
    <lineage>
        <taxon>Bacteria</taxon>
        <taxon>Pseudomonadati</taxon>
        <taxon>Pseudomonadota</taxon>
        <taxon>Gammaproteobacteria</taxon>
        <taxon>Cellvibrionales</taxon>
        <taxon>Cellvibrionaceae</taxon>
        <taxon>Cellvibrio</taxon>
    </lineage>
</organism>
<comment type="caution">
    <text evidence="3">The sequence shown here is derived from an EMBL/GenBank/DDBJ whole genome shotgun (WGS) entry which is preliminary data.</text>
</comment>
<feature type="repeat" description="ANK" evidence="1">
    <location>
        <begin position="251"/>
        <end position="283"/>
    </location>
</feature>
<sequence length="441" mass="46171">MLALAAALCSTSVAQAESADDALMRAIYAGDTAKVTQALKRGANLNKPRPDGSLPLAWAVETQNPVLVSLLLGKGAKVNPASEQPPSFSPLVVACQRGDPTIVAALLDAGADVNRTTSTGISPLALCAGNSTVAMVQRLLALGAKVDAADDTGQTPLMWAAAKGQGAAVKLLLDNGAELNRVTAKGFTPLFFALTSKTPDTALMLLDAGANADYVTPDGTSLVQMAIYQQQFAVAERLIQRGADLTAYDRNGNQLLHAAVRHRQLPLVQTLLAKGANPNALTGTSAVVWRYEVNFTSRPYVTYPQTPLLLAAELGDTDIMRALVAAGADVNFRAQDGTSLVLAAVRSNASALSLALSLAPDVNITNNSGKTALHLLLGYSFYMPMTIEQIAAMFEVLAAQGARISLADSSGQTPLDIAKREDFKAKAEFASAFHLSSKVQL</sequence>
<keyword evidence="2" id="KW-0732">Signal</keyword>
<dbReference type="Gene3D" id="1.25.40.20">
    <property type="entry name" value="Ankyrin repeat-containing domain"/>
    <property type="match status" value="3"/>
</dbReference>
<feature type="chain" id="PRO_5012672931" evidence="2">
    <location>
        <begin position="17"/>
        <end position="441"/>
    </location>
</feature>
<dbReference type="PANTHER" id="PTHR24118:SF99">
    <property type="entry name" value="POTE ANKYRIN DOMAIN FAMILY MEMBER 3C-RELATED"/>
    <property type="match status" value="1"/>
</dbReference>
<feature type="repeat" description="ANK" evidence="1">
    <location>
        <begin position="51"/>
        <end position="83"/>
    </location>
</feature>